<dbReference type="CDD" id="cd22919">
    <property type="entry name" value="HFD_CENP-S"/>
    <property type="match status" value="1"/>
</dbReference>
<sequence length="171" mass="19365">MTQRRFDRPLSRASFAIGTELANATMLNNSPTMEDLDGGMASEVEREEEESVTHLLRDRFRLCTISIAEAEAKQCGMEVSQPIITCISDLAFKFAEQLSKDLELFAQHAGRKSVNMEDVILSAHRNDHLTTLLRSFCNDLKAREPNLERKRKKNSRKEGRVAQGLLRTPDT</sequence>
<dbReference type="InterPro" id="IPR009072">
    <property type="entry name" value="Histone-fold"/>
</dbReference>
<evidence type="ECO:0000313" key="7">
    <source>
        <dbReference type="Proteomes" id="UP000222542"/>
    </source>
</evidence>
<dbReference type="GO" id="GO:0000712">
    <property type="term" value="P:resolution of meiotic recombination intermediates"/>
    <property type="evidence" value="ECO:0000318"/>
    <property type="project" value="GO_Central"/>
</dbReference>
<proteinExistence type="inferred from homology"/>
<dbReference type="GO" id="GO:0031297">
    <property type="term" value="P:replication fork processing"/>
    <property type="evidence" value="ECO:0000318"/>
    <property type="project" value="GO_Central"/>
</dbReference>
<evidence type="ECO:0008006" key="8">
    <source>
        <dbReference type="Google" id="ProtNLM"/>
    </source>
</evidence>
<keyword evidence="3" id="KW-0238">DNA-binding</keyword>
<dbReference type="STRING" id="4072.A0A1U8EVZ9"/>
<dbReference type="GO" id="GO:0003677">
    <property type="term" value="F:DNA binding"/>
    <property type="evidence" value="ECO:0007669"/>
    <property type="project" value="UniProtKB-KW"/>
</dbReference>
<dbReference type="SMR" id="A0A1U8EVZ9"/>
<dbReference type="PANTHER" id="PTHR22980:SF0">
    <property type="entry name" value="CENTROMERE PROTEIN S"/>
    <property type="match status" value="1"/>
</dbReference>
<evidence type="ECO:0000256" key="2">
    <source>
        <dbReference type="ARBA" id="ARBA00022763"/>
    </source>
</evidence>
<dbReference type="OrthoDB" id="1872155at2759"/>
<accession>A0A1U8EVZ9</accession>
<dbReference type="GO" id="GO:0006281">
    <property type="term" value="P:DNA repair"/>
    <property type="evidence" value="ECO:0007669"/>
    <property type="project" value="UniProtKB-KW"/>
</dbReference>
<evidence type="ECO:0000256" key="5">
    <source>
        <dbReference type="SAM" id="MobiDB-lite"/>
    </source>
</evidence>
<reference evidence="6 7" key="2">
    <citation type="journal article" date="2017" name="Genome Biol.">
        <title>New reference genome sequences of hot pepper reveal the massive evolution of plant disease-resistance genes by retroduplication.</title>
        <authorList>
            <person name="Kim S."/>
            <person name="Park J."/>
            <person name="Yeom S.I."/>
            <person name="Kim Y.M."/>
            <person name="Seo E."/>
            <person name="Kim K.T."/>
            <person name="Kim M.S."/>
            <person name="Lee J.M."/>
            <person name="Cheong K."/>
            <person name="Shin H.S."/>
            <person name="Kim S.B."/>
            <person name="Han K."/>
            <person name="Lee J."/>
            <person name="Park M."/>
            <person name="Lee H.A."/>
            <person name="Lee H.Y."/>
            <person name="Lee Y."/>
            <person name="Oh S."/>
            <person name="Lee J.H."/>
            <person name="Choi E."/>
            <person name="Choi E."/>
            <person name="Lee S.E."/>
            <person name="Jeon J."/>
            <person name="Kim H."/>
            <person name="Choi G."/>
            <person name="Song H."/>
            <person name="Lee J."/>
            <person name="Lee S.C."/>
            <person name="Kwon J.K."/>
            <person name="Lee H.Y."/>
            <person name="Koo N."/>
            <person name="Hong Y."/>
            <person name="Kim R.W."/>
            <person name="Kang W.H."/>
            <person name="Huh J.H."/>
            <person name="Kang B.C."/>
            <person name="Yang T.J."/>
            <person name="Lee Y.H."/>
            <person name="Bennetzen J.L."/>
            <person name="Choi D."/>
        </authorList>
    </citation>
    <scope>NUCLEOTIDE SEQUENCE [LARGE SCALE GENOMIC DNA]</scope>
    <source>
        <strain evidence="7">cv. CM334</strain>
    </source>
</reference>
<comment type="similarity">
    <text evidence="1">Belongs to the TAF9 family. CENP-S/MHF1 subfamily.</text>
</comment>
<dbReference type="GO" id="GO:0071821">
    <property type="term" value="C:FANCM-MHF complex"/>
    <property type="evidence" value="ECO:0000318"/>
    <property type="project" value="GO_Central"/>
</dbReference>
<evidence type="ECO:0000256" key="1">
    <source>
        <dbReference type="ARBA" id="ARBA00006612"/>
    </source>
</evidence>
<keyword evidence="4" id="KW-0234">DNA repair</keyword>
<organism evidence="6 7">
    <name type="scientific">Capsicum annuum</name>
    <name type="common">Capsicum pepper</name>
    <dbReference type="NCBI Taxonomy" id="4072"/>
    <lineage>
        <taxon>Eukaryota</taxon>
        <taxon>Viridiplantae</taxon>
        <taxon>Streptophyta</taxon>
        <taxon>Embryophyta</taxon>
        <taxon>Tracheophyta</taxon>
        <taxon>Spermatophyta</taxon>
        <taxon>Magnoliopsida</taxon>
        <taxon>eudicotyledons</taxon>
        <taxon>Gunneridae</taxon>
        <taxon>Pentapetalae</taxon>
        <taxon>asterids</taxon>
        <taxon>lamiids</taxon>
        <taxon>Solanales</taxon>
        <taxon>Solanaceae</taxon>
        <taxon>Solanoideae</taxon>
        <taxon>Capsiceae</taxon>
        <taxon>Capsicum</taxon>
    </lineage>
</organism>
<evidence type="ECO:0000313" key="6">
    <source>
        <dbReference type="EMBL" id="PHT65985.1"/>
    </source>
</evidence>
<evidence type="ECO:0000256" key="4">
    <source>
        <dbReference type="ARBA" id="ARBA00023204"/>
    </source>
</evidence>
<gene>
    <name evidence="6" type="ORF">T459_30410</name>
</gene>
<dbReference type="OMA" id="TAHRNER"/>
<reference evidence="6 7" key="1">
    <citation type="journal article" date="2014" name="Nat. Genet.">
        <title>Genome sequence of the hot pepper provides insights into the evolution of pungency in Capsicum species.</title>
        <authorList>
            <person name="Kim S."/>
            <person name="Park M."/>
            <person name="Yeom S.I."/>
            <person name="Kim Y.M."/>
            <person name="Lee J.M."/>
            <person name="Lee H.A."/>
            <person name="Seo E."/>
            <person name="Choi J."/>
            <person name="Cheong K."/>
            <person name="Kim K.T."/>
            <person name="Jung K."/>
            <person name="Lee G.W."/>
            <person name="Oh S.K."/>
            <person name="Bae C."/>
            <person name="Kim S.B."/>
            <person name="Lee H.Y."/>
            <person name="Kim S.Y."/>
            <person name="Kim M.S."/>
            <person name="Kang B.C."/>
            <person name="Jo Y.D."/>
            <person name="Yang H.B."/>
            <person name="Jeong H.J."/>
            <person name="Kang W.H."/>
            <person name="Kwon J.K."/>
            <person name="Shin C."/>
            <person name="Lim J.Y."/>
            <person name="Park J.H."/>
            <person name="Huh J.H."/>
            <person name="Kim J.S."/>
            <person name="Kim B.D."/>
            <person name="Cohen O."/>
            <person name="Paran I."/>
            <person name="Suh M.C."/>
            <person name="Lee S.B."/>
            <person name="Kim Y.K."/>
            <person name="Shin Y."/>
            <person name="Noh S.J."/>
            <person name="Park J."/>
            <person name="Seo Y.S."/>
            <person name="Kwon S.Y."/>
            <person name="Kim H.A."/>
            <person name="Park J.M."/>
            <person name="Kim H.J."/>
            <person name="Choi S.B."/>
            <person name="Bosland P.W."/>
            <person name="Reeves G."/>
            <person name="Jo S.H."/>
            <person name="Lee B.W."/>
            <person name="Cho H.T."/>
            <person name="Choi H.S."/>
            <person name="Lee M.S."/>
            <person name="Yu Y."/>
            <person name="Do Choi Y."/>
            <person name="Park B.S."/>
            <person name="van Deynze A."/>
            <person name="Ashrafi H."/>
            <person name="Hill T."/>
            <person name="Kim W.T."/>
            <person name="Pai H.S."/>
            <person name="Ahn H.K."/>
            <person name="Yeam I."/>
            <person name="Giovannoni J.J."/>
            <person name="Rose J.K."/>
            <person name="Sorensen I."/>
            <person name="Lee S.J."/>
            <person name="Kim R.W."/>
            <person name="Choi I.Y."/>
            <person name="Choi B.S."/>
            <person name="Lim J.S."/>
            <person name="Lee Y.H."/>
            <person name="Choi D."/>
        </authorList>
    </citation>
    <scope>NUCLEOTIDE SEQUENCE [LARGE SCALE GENOMIC DNA]</scope>
    <source>
        <strain evidence="7">cv. CM334</strain>
    </source>
</reference>
<comment type="caution">
    <text evidence="6">The sequence shown here is derived from an EMBL/GenBank/DDBJ whole genome shotgun (WGS) entry which is preliminary data.</text>
</comment>
<feature type="region of interest" description="Disordered" evidence="5">
    <location>
        <begin position="148"/>
        <end position="171"/>
    </location>
</feature>
<keyword evidence="2" id="KW-0227">DNA damage</keyword>
<dbReference type="GO" id="GO:0046982">
    <property type="term" value="F:protein heterodimerization activity"/>
    <property type="evidence" value="ECO:0007669"/>
    <property type="project" value="InterPro"/>
</dbReference>
<dbReference type="PANTHER" id="PTHR22980">
    <property type="entry name" value="CORTISTATIN"/>
    <property type="match status" value="1"/>
</dbReference>
<evidence type="ECO:0000256" key="3">
    <source>
        <dbReference type="ARBA" id="ARBA00023125"/>
    </source>
</evidence>
<name>A0A1U8EVZ9_CAPAN</name>
<dbReference type="Gene3D" id="1.10.20.10">
    <property type="entry name" value="Histone, subunit A"/>
    <property type="match status" value="1"/>
</dbReference>
<dbReference type="Gramene" id="PHT65985">
    <property type="protein sequence ID" value="PHT65985"/>
    <property type="gene ID" value="T459_30410"/>
</dbReference>
<protein>
    <recommendedName>
        <fullName evidence="8">Centromere protein S</fullName>
    </recommendedName>
</protein>
<keyword evidence="7" id="KW-1185">Reference proteome</keyword>
<dbReference type="SUPFAM" id="SSF47113">
    <property type="entry name" value="Histone-fold"/>
    <property type="match status" value="1"/>
</dbReference>
<dbReference type="EMBL" id="AYRZ02000012">
    <property type="protein sequence ID" value="PHT65985.1"/>
    <property type="molecule type" value="Genomic_DNA"/>
</dbReference>
<dbReference type="Pfam" id="PF15630">
    <property type="entry name" value="CENP-S"/>
    <property type="match status" value="1"/>
</dbReference>
<dbReference type="KEGG" id="cann:107850984"/>
<dbReference type="GO" id="GO:0003682">
    <property type="term" value="F:chromatin binding"/>
    <property type="evidence" value="ECO:0000318"/>
    <property type="project" value="GO_Central"/>
</dbReference>
<dbReference type="InterPro" id="IPR029003">
    <property type="entry name" value="CENP-S/Mhf1"/>
</dbReference>
<dbReference type="AlphaFoldDB" id="A0A1U8EVZ9"/>
<dbReference type="Proteomes" id="UP000222542">
    <property type="component" value="Unassembled WGS sequence"/>
</dbReference>